<feature type="compositionally biased region" description="Polar residues" evidence="5">
    <location>
        <begin position="39"/>
        <end position="49"/>
    </location>
</feature>
<dbReference type="Proteomes" id="UP000593566">
    <property type="component" value="Unassembled WGS sequence"/>
</dbReference>
<evidence type="ECO:0000256" key="1">
    <source>
        <dbReference type="ARBA" id="ARBA00004141"/>
    </source>
</evidence>
<evidence type="ECO:0000259" key="7">
    <source>
        <dbReference type="PROSITE" id="PS50850"/>
    </source>
</evidence>
<feature type="transmembrane region" description="Helical" evidence="6">
    <location>
        <begin position="408"/>
        <end position="427"/>
    </location>
</feature>
<feature type="transmembrane region" description="Helical" evidence="6">
    <location>
        <begin position="306"/>
        <end position="328"/>
    </location>
</feature>
<evidence type="ECO:0000256" key="2">
    <source>
        <dbReference type="ARBA" id="ARBA00022692"/>
    </source>
</evidence>
<feature type="transmembrane region" description="Helical" evidence="6">
    <location>
        <begin position="105"/>
        <end position="126"/>
    </location>
</feature>
<feature type="transmembrane region" description="Helical" evidence="6">
    <location>
        <begin position="340"/>
        <end position="360"/>
    </location>
</feature>
<dbReference type="GO" id="GO:0016020">
    <property type="term" value="C:membrane"/>
    <property type="evidence" value="ECO:0007669"/>
    <property type="project" value="UniProtKB-SubCell"/>
</dbReference>
<dbReference type="InterPro" id="IPR011701">
    <property type="entry name" value="MFS"/>
</dbReference>
<keyword evidence="3 6" id="KW-1133">Transmembrane helix</keyword>
<dbReference type="CDD" id="cd17323">
    <property type="entry name" value="MFS_Tpo1_MDR_like"/>
    <property type="match status" value="1"/>
</dbReference>
<dbReference type="Pfam" id="PF07690">
    <property type="entry name" value="MFS_1"/>
    <property type="match status" value="1"/>
</dbReference>
<reference evidence="8 9" key="1">
    <citation type="journal article" date="2020" name="Genomics">
        <title>Complete, high-quality genomes from long-read metagenomic sequencing of two wolf lichen thalli reveals enigmatic genome architecture.</title>
        <authorList>
            <person name="McKenzie S.K."/>
            <person name="Walston R.F."/>
            <person name="Allen J.L."/>
        </authorList>
    </citation>
    <scope>NUCLEOTIDE SEQUENCE [LARGE SCALE GENOMIC DNA]</scope>
    <source>
        <strain evidence="8">WasteWater1</strain>
    </source>
</reference>
<dbReference type="EMBL" id="JACCJB010000008">
    <property type="protein sequence ID" value="KAF6225203.1"/>
    <property type="molecule type" value="Genomic_DNA"/>
</dbReference>
<dbReference type="Gene3D" id="1.20.1250.20">
    <property type="entry name" value="MFS general substrate transporter like domains"/>
    <property type="match status" value="1"/>
</dbReference>
<dbReference type="PROSITE" id="PS50850">
    <property type="entry name" value="MFS"/>
    <property type="match status" value="1"/>
</dbReference>
<feature type="transmembrane region" description="Helical" evidence="6">
    <location>
        <begin position="163"/>
        <end position="185"/>
    </location>
</feature>
<sequence length="516" mass="56234">MGDSQIVEAEAGLGPNQDPVDGTLRDDLERPVLPEKSESSSTPPISNLVTWDGPDDPANPKNWTYGRKWTVTVVVSAYTLISSISTSIVAPALSSIGPALHIQSAFISSLCLSVFILAYAFGPFLIGPLSEVYGRVLVLQLANLFYLVFNTACGFAHNTTQMVVFRFLAGLGGSAPFTIGSGILADCWVAEERGKSIAIYTLAPLLGPVLGPVMGGFITERTSWRWLFWVISIADGAVQVLGFLFLRETFAPTILARKAQKLREASGNQARHTKWELSGRTFSKILKLALVRPFVLLGTQPIIQVIALYLGYLYGVVYLVLTTLPILWTERYHESIGIAGLNYISLGIGYLIGTQSTARINDTIYKILKKRSGKEVGRPEFRLPLLVPGAILVPVGLLWYGWSAQAHVHWIMPNLGIAIFGVGLKIATQCTQTYAVDTYTLYAASASAAGLFLRSLAGFSFPLFAPYMYDRLGYGWGNSLIALIATLLGLPAPFLLWKYGPWLRVKSRYAAGGEEP</sequence>
<organism evidence="8 9">
    <name type="scientific">Letharia lupina</name>
    <dbReference type="NCBI Taxonomy" id="560253"/>
    <lineage>
        <taxon>Eukaryota</taxon>
        <taxon>Fungi</taxon>
        <taxon>Dikarya</taxon>
        <taxon>Ascomycota</taxon>
        <taxon>Pezizomycotina</taxon>
        <taxon>Lecanoromycetes</taxon>
        <taxon>OSLEUM clade</taxon>
        <taxon>Lecanoromycetidae</taxon>
        <taxon>Lecanorales</taxon>
        <taxon>Lecanorineae</taxon>
        <taxon>Parmeliaceae</taxon>
        <taxon>Letharia</taxon>
    </lineage>
</organism>
<dbReference type="GeneID" id="59338791"/>
<feature type="compositionally biased region" description="Basic and acidic residues" evidence="5">
    <location>
        <begin position="23"/>
        <end position="38"/>
    </location>
</feature>
<evidence type="ECO:0000313" key="9">
    <source>
        <dbReference type="Proteomes" id="UP000593566"/>
    </source>
</evidence>
<comment type="subcellular location">
    <subcellularLocation>
        <location evidence="1">Membrane</location>
        <topology evidence="1">Multi-pass membrane protein</topology>
    </subcellularLocation>
</comment>
<dbReference type="PANTHER" id="PTHR23502">
    <property type="entry name" value="MAJOR FACILITATOR SUPERFAMILY"/>
    <property type="match status" value="1"/>
</dbReference>
<dbReference type="RefSeq" id="XP_037154070.1">
    <property type="nucleotide sequence ID" value="XM_037301253.1"/>
</dbReference>
<accession>A0A8H6CKM7</accession>
<evidence type="ECO:0000256" key="6">
    <source>
        <dbReference type="SAM" id="Phobius"/>
    </source>
</evidence>
<gene>
    <name evidence="8" type="ORF">HO133_010400</name>
</gene>
<evidence type="ECO:0000313" key="8">
    <source>
        <dbReference type="EMBL" id="KAF6225203.1"/>
    </source>
</evidence>
<dbReference type="SUPFAM" id="SSF103473">
    <property type="entry name" value="MFS general substrate transporter"/>
    <property type="match status" value="1"/>
</dbReference>
<keyword evidence="2 6" id="KW-0812">Transmembrane</keyword>
<feature type="transmembrane region" description="Helical" evidence="6">
    <location>
        <begin position="138"/>
        <end position="157"/>
    </location>
</feature>
<dbReference type="AlphaFoldDB" id="A0A8H6CKM7"/>
<dbReference type="GO" id="GO:0022857">
    <property type="term" value="F:transmembrane transporter activity"/>
    <property type="evidence" value="ECO:0007669"/>
    <property type="project" value="InterPro"/>
</dbReference>
<keyword evidence="4 6" id="KW-0472">Membrane</keyword>
<evidence type="ECO:0000256" key="5">
    <source>
        <dbReference type="SAM" id="MobiDB-lite"/>
    </source>
</evidence>
<evidence type="ECO:0000256" key="3">
    <source>
        <dbReference type="ARBA" id="ARBA00022989"/>
    </source>
</evidence>
<feature type="transmembrane region" description="Helical" evidence="6">
    <location>
        <begin position="476"/>
        <end position="497"/>
    </location>
</feature>
<dbReference type="FunFam" id="1.20.1250.20:FF:000011">
    <property type="entry name" value="MFS multidrug transporter, putative"/>
    <property type="match status" value="1"/>
</dbReference>
<feature type="transmembrane region" description="Helical" evidence="6">
    <location>
        <begin position="439"/>
        <end position="464"/>
    </location>
</feature>
<name>A0A8H6CKM7_9LECA</name>
<dbReference type="InterPro" id="IPR036259">
    <property type="entry name" value="MFS_trans_sf"/>
</dbReference>
<feature type="transmembrane region" description="Helical" evidence="6">
    <location>
        <begin position="69"/>
        <end position="93"/>
    </location>
</feature>
<dbReference type="InterPro" id="IPR020846">
    <property type="entry name" value="MFS_dom"/>
</dbReference>
<evidence type="ECO:0000256" key="4">
    <source>
        <dbReference type="ARBA" id="ARBA00023136"/>
    </source>
</evidence>
<feature type="transmembrane region" description="Helical" evidence="6">
    <location>
        <begin position="197"/>
        <end position="218"/>
    </location>
</feature>
<feature type="region of interest" description="Disordered" evidence="5">
    <location>
        <begin position="1"/>
        <end position="54"/>
    </location>
</feature>
<proteinExistence type="predicted"/>
<feature type="transmembrane region" description="Helical" evidence="6">
    <location>
        <begin position="381"/>
        <end position="402"/>
    </location>
</feature>
<protein>
    <recommendedName>
        <fullName evidence="7">Major facilitator superfamily (MFS) profile domain-containing protein</fullName>
    </recommendedName>
</protein>
<keyword evidence="9" id="KW-1185">Reference proteome</keyword>
<feature type="transmembrane region" description="Helical" evidence="6">
    <location>
        <begin position="224"/>
        <end position="246"/>
    </location>
</feature>
<feature type="domain" description="Major facilitator superfamily (MFS) profile" evidence="7">
    <location>
        <begin position="71"/>
        <end position="504"/>
    </location>
</feature>
<dbReference type="PANTHER" id="PTHR23502:SF60">
    <property type="entry name" value="MAJOR FACILITATOR SUPERFAMILY (MFS) PROFILE DOMAIN-CONTAINING PROTEIN-RELATED"/>
    <property type="match status" value="1"/>
</dbReference>
<comment type="caution">
    <text evidence="8">The sequence shown here is derived from an EMBL/GenBank/DDBJ whole genome shotgun (WGS) entry which is preliminary data.</text>
</comment>